<dbReference type="OrthoDB" id="30774at2759"/>
<dbReference type="Gene3D" id="2.40.100.10">
    <property type="entry name" value="Cyclophilin-like"/>
    <property type="match status" value="1"/>
</dbReference>
<keyword evidence="12" id="KW-1185">Reference proteome</keyword>
<dbReference type="InterPro" id="IPR002130">
    <property type="entry name" value="Cyclophilin-type_PPIase_dom"/>
</dbReference>
<dbReference type="InParanoid" id="F0Y5H9"/>
<dbReference type="InterPro" id="IPR013083">
    <property type="entry name" value="Znf_RING/FYVE/PHD"/>
</dbReference>
<dbReference type="InterPro" id="IPR003613">
    <property type="entry name" value="Ubox_domain"/>
</dbReference>
<dbReference type="InterPro" id="IPR020892">
    <property type="entry name" value="Cyclophilin-type_PPIase_CS"/>
</dbReference>
<dbReference type="PRINTS" id="PR00153">
    <property type="entry name" value="CSAPPISMRASE"/>
</dbReference>
<dbReference type="SMART" id="SM00504">
    <property type="entry name" value="Ubox"/>
    <property type="match status" value="1"/>
</dbReference>
<evidence type="ECO:0000256" key="6">
    <source>
        <dbReference type="ARBA" id="ARBA00022786"/>
    </source>
</evidence>
<evidence type="ECO:0000256" key="7">
    <source>
        <dbReference type="ARBA" id="ARBA00023242"/>
    </source>
</evidence>
<dbReference type="GO" id="GO:0061630">
    <property type="term" value="F:ubiquitin protein ligase activity"/>
    <property type="evidence" value="ECO:0007669"/>
    <property type="project" value="UniProtKB-EC"/>
</dbReference>
<dbReference type="GO" id="GO:0006457">
    <property type="term" value="P:protein folding"/>
    <property type="evidence" value="ECO:0007669"/>
    <property type="project" value="InterPro"/>
</dbReference>
<feature type="domain" description="U-box" evidence="10">
    <location>
        <begin position="35"/>
        <end position="108"/>
    </location>
</feature>
<dbReference type="RefSeq" id="XP_009035829.1">
    <property type="nucleotide sequence ID" value="XM_009037581.1"/>
</dbReference>
<evidence type="ECO:0000256" key="5">
    <source>
        <dbReference type="ARBA" id="ARBA00022679"/>
    </source>
</evidence>
<protein>
    <recommendedName>
        <fullName evidence="4">RING-type E3 ubiquitin transferase</fullName>
        <ecNumber evidence="4">2.3.2.27</ecNumber>
    </recommendedName>
</protein>
<dbReference type="InterPro" id="IPR044666">
    <property type="entry name" value="Cyclophilin_A-like"/>
</dbReference>
<dbReference type="CDD" id="cd16663">
    <property type="entry name" value="RING-Ubox_PPIL2"/>
    <property type="match status" value="1"/>
</dbReference>
<dbReference type="SUPFAM" id="SSF50891">
    <property type="entry name" value="Cyclophilin-like"/>
    <property type="match status" value="1"/>
</dbReference>
<proteinExistence type="inferred from homology"/>
<dbReference type="GeneID" id="20222279"/>
<dbReference type="EC" id="2.3.2.27" evidence="4"/>
<dbReference type="PROSITE" id="PS50072">
    <property type="entry name" value="CSA_PPIASE_2"/>
    <property type="match status" value="1"/>
</dbReference>
<dbReference type="InterPro" id="IPR026951">
    <property type="entry name" value="PPIL2_U-box_dom"/>
</dbReference>
<evidence type="ECO:0000256" key="3">
    <source>
        <dbReference type="ARBA" id="ARBA00007930"/>
    </source>
</evidence>
<keyword evidence="7" id="KW-0539">Nucleus</keyword>
<dbReference type="PANTHER" id="PTHR45625">
    <property type="entry name" value="PEPTIDYL-PROLYL CIS-TRANS ISOMERASE-RELATED"/>
    <property type="match status" value="1"/>
</dbReference>
<comment type="subcellular location">
    <subcellularLocation>
        <location evidence="2">Nucleus</location>
    </subcellularLocation>
</comment>
<dbReference type="AlphaFoldDB" id="F0Y5H9"/>
<evidence type="ECO:0000259" key="10">
    <source>
        <dbReference type="PROSITE" id="PS51698"/>
    </source>
</evidence>
<keyword evidence="5" id="KW-0808">Transferase</keyword>
<feature type="region of interest" description="Disordered" evidence="8">
    <location>
        <begin position="186"/>
        <end position="205"/>
    </location>
</feature>
<evidence type="ECO:0000313" key="11">
    <source>
        <dbReference type="EMBL" id="EGB09794.1"/>
    </source>
</evidence>
<evidence type="ECO:0000259" key="9">
    <source>
        <dbReference type="PROSITE" id="PS50072"/>
    </source>
</evidence>
<dbReference type="SUPFAM" id="SSF57850">
    <property type="entry name" value="RING/U-box"/>
    <property type="match status" value="1"/>
</dbReference>
<dbReference type="PROSITE" id="PS00170">
    <property type="entry name" value="CSA_PPIASE_1"/>
    <property type="match status" value="1"/>
</dbReference>
<dbReference type="OMA" id="NFIKHCA"/>
<name>F0Y5H9_AURAN</name>
<dbReference type="EMBL" id="GL833125">
    <property type="protein sequence ID" value="EGB09794.1"/>
    <property type="molecule type" value="Genomic_DNA"/>
</dbReference>
<feature type="compositionally biased region" description="Basic and acidic residues" evidence="8">
    <location>
        <begin position="217"/>
        <end position="228"/>
    </location>
</feature>
<dbReference type="Pfam" id="PF04641">
    <property type="entry name" value="Rtf2"/>
    <property type="match status" value="1"/>
</dbReference>
<dbReference type="GO" id="GO:0000209">
    <property type="term" value="P:protein polyubiquitination"/>
    <property type="evidence" value="ECO:0007669"/>
    <property type="project" value="TreeGrafter"/>
</dbReference>
<dbReference type="Proteomes" id="UP000002729">
    <property type="component" value="Unassembled WGS sequence"/>
</dbReference>
<evidence type="ECO:0000256" key="1">
    <source>
        <dbReference type="ARBA" id="ARBA00000900"/>
    </source>
</evidence>
<dbReference type="Gene3D" id="3.30.40.10">
    <property type="entry name" value="Zinc/RING finger domain, C3HC4 (zinc finger)"/>
    <property type="match status" value="1"/>
</dbReference>
<reference evidence="11 12" key="1">
    <citation type="journal article" date="2011" name="Proc. Natl. Acad. Sci. U.S.A.">
        <title>Niche of harmful alga Aureococcus anophagefferens revealed through ecogenomics.</title>
        <authorList>
            <person name="Gobler C.J."/>
            <person name="Berry D.L."/>
            <person name="Dyhrman S.T."/>
            <person name="Wilhelm S.W."/>
            <person name="Salamov A."/>
            <person name="Lobanov A.V."/>
            <person name="Zhang Y."/>
            <person name="Collier J.L."/>
            <person name="Wurch L.L."/>
            <person name="Kustka A.B."/>
            <person name="Dill B.D."/>
            <person name="Shah M."/>
            <person name="VerBerkmoes N.C."/>
            <person name="Kuo A."/>
            <person name="Terry A."/>
            <person name="Pangilinan J."/>
            <person name="Lindquist E.A."/>
            <person name="Lucas S."/>
            <person name="Paulsen I.T."/>
            <person name="Hattenrath-Lehmann T.K."/>
            <person name="Talmage S.C."/>
            <person name="Walker E.A."/>
            <person name="Koch F."/>
            <person name="Burson A.M."/>
            <person name="Marcoval M.A."/>
            <person name="Tang Y.Z."/>
            <person name="Lecleir G.R."/>
            <person name="Coyne K.J."/>
            <person name="Berg G.M."/>
            <person name="Bertrand E.M."/>
            <person name="Saito M.A."/>
            <person name="Gladyshev V.N."/>
            <person name="Grigoriev I.V."/>
        </authorList>
    </citation>
    <scope>NUCLEOTIDE SEQUENCE [LARGE SCALE GENOMIC DNA]</scope>
    <source>
        <strain evidence="12">CCMP 1984</strain>
    </source>
</reference>
<dbReference type="PANTHER" id="PTHR45625:SF1">
    <property type="entry name" value="RING-TYPE E3 UBIQUITIN-PROTEIN LIGASE PPIL2"/>
    <property type="match status" value="1"/>
</dbReference>
<organism evidence="12">
    <name type="scientific">Aureococcus anophagefferens</name>
    <name type="common">Harmful bloom alga</name>
    <dbReference type="NCBI Taxonomy" id="44056"/>
    <lineage>
        <taxon>Eukaryota</taxon>
        <taxon>Sar</taxon>
        <taxon>Stramenopiles</taxon>
        <taxon>Ochrophyta</taxon>
        <taxon>Pelagophyceae</taxon>
        <taxon>Pelagomonadales</taxon>
        <taxon>Pelagomonadaceae</taxon>
        <taxon>Aureococcus</taxon>
    </lineage>
</organism>
<comment type="similarity">
    <text evidence="3">Belongs to the cyclophilin-type PPIase family. PPIL2 subfamily.</text>
</comment>
<dbReference type="FunCoup" id="F0Y5H9">
    <property type="interactions" value="367"/>
</dbReference>
<dbReference type="InterPro" id="IPR029000">
    <property type="entry name" value="Cyclophilin-like_dom_sf"/>
</dbReference>
<feature type="region of interest" description="Disordered" evidence="8">
    <location>
        <begin position="521"/>
        <end position="578"/>
    </location>
</feature>
<evidence type="ECO:0000256" key="8">
    <source>
        <dbReference type="SAM" id="MobiDB-lite"/>
    </source>
</evidence>
<comment type="catalytic activity">
    <reaction evidence="1">
        <text>S-ubiquitinyl-[E2 ubiquitin-conjugating enzyme]-L-cysteine + [acceptor protein]-L-lysine = [E2 ubiquitin-conjugating enzyme]-L-cysteine + N(6)-ubiquitinyl-[acceptor protein]-L-lysine.</text>
        <dbReference type="EC" id="2.3.2.27"/>
    </reaction>
</comment>
<sequence>MGRNQHSKDRMFVTATEHARDGGGYKKKREGKLEGSLPFECCALSLLPFESPCCARDGVLFDALQLLPFVKERGKSPVTGASLKVKDVLRLRMAKNGDGHWHCPVTCKAFNNFTKVVAVATTGNVFSYEAVRELCLKRGQLADLLDGTPFAKADLVMIHDPEDAALCARRDLANFAHLREEREAREARLATSRPEDHIRTSDSSRAVLDEAKRNVAAAEEARSAKEAANRAAKGGNRPRYEPLKLGISHPFAAQAAKRLADADPDLPRNKGLTEAFLRVRTLGATTDEILKGSKLTSGATSGSFTSSALSVETSAKLRDATEDELKTARWKRLRGLGKKGYAQLRTSHGNLNVEIHADMVPRAAENFLGLCAKGYYDGSPFHRVVRHFVAQAGDPTGAGTGGESLWGARFDDEFDSRLLHSERGVLAYANDGLNRNRSQFYVTLKSATHLDNKHTVFGKVVGGHDTLTRIENVPVDDADDHRPRDDVTILGATVFVDPTAEADAAFEAEVREAIAKRDAPAAAPAAAPPPRALANAPHTAGSVGRYLPKRAAEGGDLPDATAPTKKKKPKPMSNFDGW</sequence>
<feature type="region of interest" description="Disordered" evidence="8">
    <location>
        <begin position="217"/>
        <end position="243"/>
    </location>
</feature>
<dbReference type="PROSITE" id="PS51698">
    <property type="entry name" value="U_BOX"/>
    <property type="match status" value="1"/>
</dbReference>
<feature type="domain" description="PPIase cyclophilin-type" evidence="9">
    <location>
        <begin position="349"/>
        <end position="494"/>
    </location>
</feature>
<evidence type="ECO:0000256" key="2">
    <source>
        <dbReference type="ARBA" id="ARBA00004123"/>
    </source>
</evidence>
<dbReference type="GO" id="GO:0071013">
    <property type="term" value="C:catalytic step 2 spliceosome"/>
    <property type="evidence" value="ECO:0007669"/>
    <property type="project" value="TreeGrafter"/>
</dbReference>
<dbReference type="GO" id="GO:0003755">
    <property type="term" value="F:peptidyl-prolyl cis-trans isomerase activity"/>
    <property type="evidence" value="ECO:0007669"/>
    <property type="project" value="InterPro"/>
</dbReference>
<dbReference type="eggNOG" id="KOG0883">
    <property type="taxonomic scope" value="Eukaryota"/>
</dbReference>
<dbReference type="KEGG" id="aaf:AURANDRAFT_53208"/>
<evidence type="ECO:0000256" key="4">
    <source>
        <dbReference type="ARBA" id="ARBA00012483"/>
    </source>
</evidence>
<gene>
    <name evidence="11" type="ORF">AURANDRAFT_53208</name>
</gene>
<accession>F0Y5H9</accession>
<keyword evidence="6" id="KW-0833">Ubl conjugation pathway</keyword>
<evidence type="ECO:0000313" key="12">
    <source>
        <dbReference type="Proteomes" id="UP000002729"/>
    </source>
</evidence>
<dbReference type="Pfam" id="PF00160">
    <property type="entry name" value="Pro_isomerase"/>
    <property type="match status" value="1"/>
</dbReference>